<evidence type="ECO:0000256" key="1">
    <source>
        <dbReference type="SAM" id="MobiDB-lite"/>
    </source>
</evidence>
<name>A0A518GE68_9BACT</name>
<evidence type="ECO:0000313" key="3">
    <source>
        <dbReference type="EMBL" id="QDV26896.1"/>
    </source>
</evidence>
<sequence length="181" mass="20061" precursor="true">MNTHCTQAIYKVMTILLLGTLLVAEAQGQETSKPWWNPFATTIDSSDGSSSDSEAVRSSSFFNDPKPTADKPSKKGSFFKMPSMPWRGTSSSGSTLKKMTRSTKNMFSSTVDFMNPFDSSPAPAASNSFRDQGYQPQKSREPIVETRSGSGMFGWLWREEKTETPVSVNDWLKQPNPLLAQ</sequence>
<evidence type="ECO:0000313" key="4">
    <source>
        <dbReference type="Proteomes" id="UP000318017"/>
    </source>
</evidence>
<dbReference type="KEGG" id="ahel:Q31a_52750"/>
<protein>
    <submittedName>
        <fullName evidence="3">Uncharacterized protein</fullName>
    </submittedName>
</protein>
<feature type="compositionally biased region" description="Polar residues" evidence="1">
    <location>
        <begin position="125"/>
        <end position="137"/>
    </location>
</feature>
<feature type="compositionally biased region" description="Polar residues" evidence="1">
    <location>
        <begin position="88"/>
        <end position="101"/>
    </location>
</feature>
<dbReference type="AlphaFoldDB" id="A0A518GE68"/>
<gene>
    <name evidence="3" type="ORF">Q31a_52750</name>
</gene>
<dbReference type="EMBL" id="CP036298">
    <property type="protein sequence ID" value="QDV26896.1"/>
    <property type="molecule type" value="Genomic_DNA"/>
</dbReference>
<accession>A0A518GE68</accession>
<feature type="region of interest" description="Disordered" evidence="1">
    <location>
        <begin position="118"/>
        <end position="145"/>
    </location>
</feature>
<feature type="signal peptide" evidence="2">
    <location>
        <begin position="1"/>
        <end position="26"/>
    </location>
</feature>
<dbReference type="Proteomes" id="UP000318017">
    <property type="component" value="Chromosome"/>
</dbReference>
<keyword evidence="4" id="KW-1185">Reference proteome</keyword>
<feature type="compositionally biased region" description="Low complexity" evidence="1">
    <location>
        <begin position="44"/>
        <end position="60"/>
    </location>
</feature>
<dbReference type="RefSeq" id="WP_145083449.1">
    <property type="nucleotide sequence ID" value="NZ_CP036298.1"/>
</dbReference>
<proteinExistence type="predicted"/>
<feature type="chain" id="PRO_5021804940" evidence="2">
    <location>
        <begin position="27"/>
        <end position="181"/>
    </location>
</feature>
<reference evidence="3 4" key="1">
    <citation type="submission" date="2019-02" db="EMBL/GenBank/DDBJ databases">
        <title>Deep-cultivation of Planctomycetes and their phenomic and genomic characterization uncovers novel biology.</title>
        <authorList>
            <person name="Wiegand S."/>
            <person name="Jogler M."/>
            <person name="Boedeker C."/>
            <person name="Pinto D."/>
            <person name="Vollmers J."/>
            <person name="Rivas-Marin E."/>
            <person name="Kohn T."/>
            <person name="Peeters S.H."/>
            <person name="Heuer A."/>
            <person name="Rast P."/>
            <person name="Oberbeckmann S."/>
            <person name="Bunk B."/>
            <person name="Jeske O."/>
            <person name="Meyerdierks A."/>
            <person name="Storesund J.E."/>
            <person name="Kallscheuer N."/>
            <person name="Luecker S."/>
            <person name="Lage O.M."/>
            <person name="Pohl T."/>
            <person name="Merkel B.J."/>
            <person name="Hornburger P."/>
            <person name="Mueller R.-W."/>
            <person name="Bruemmer F."/>
            <person name="Labrenz M."/>
            <person name="Spormann A.M."/>
            <person name="Op den Camp H."/>
            <person name="Overmann J."/>
            <person name="Amann R."/>
            <person name="Jetten M.S.M."/>
            <person name="Mascher T."/>
            <person name="Medema M.H."/>
            <person name="Devos D.P."/>
            <person name="Kaster A.-K."/>
            <person name="Ovreas L."/>
            <person name="Rohde M."/>
            <person name="Galperin M.Y."/>
            <person name="Jogler C."/>
        </authorList>
    </citation>
    <scope>NUCLEOTIDE SEQUENCE [LARGE SCALE GENOMIC DNA]</scope>
    <source>
        <strain evidence="3 4">Q31a</strain>
    </source>
</reference>
<keyword evidence="2" id="KW-0732">Signal</keyword>
<feature type="region of interest" description="Disordered" evidence="1">
    <location>
        <begin position="42"/>
        <end position="101"/>
    </location>
</feature>
<organism evidence="3 4">
    <name type="scientific">Aureliella helgolandensis</name>
    <dbReference type="NCBI Taxonomy" id="2527968"/>
    <lineage>
        <taxon>Bacteria</taxon>
        <taxon>Pseudomonadati</taxon>
        <taxon>Planctomycetota</taxon>
        <taxon>Planctomycetia</taxon>
        <taxon>Pirellulales</taxon>
        <taxon>Pirellulaceae</taxon>
        <taxon>Aureliella</taxon>
    </lineage>
</organism>
<evidence type="ECO:0000256" key="2">
    <source>
        <dbReference type="SAM" id="SignalP"/>
    </source>
</evidence>